<reference evidence="10" key="1">
    <citation type="journal article" date="2014" name="FEMS Microbiol. Lett.">
        <title>Draft Genomic DNA Sequence of the Facultatively Methylotrophic Bacterium Acidomonas methanolica type strain MB58.</title>
        <authorList>
            <person name="Higashiura N."/>
            <person name="Hadano H."/>
            <person name="Hirakawa H."/>
            <person name="Matsutani M."/>
            <person name="Takabe S."/>
            <person name="Matsushita K."/>
            <person name="Azuma Y."/>
        </authorList>
    </citation>
    <scope>NUCLEOTIDE SEQUENCE [LARGE SCALE GENOMIC DNA]</scope>
    <source>
        <strain evidence="10">MB58</strain>
    </source>
</reference>
<dbReference type="Gene3D" id="2.40.50.140">
    <property type="entry name" value="Nucleic acid-binding proteins"/>
    <property type="match status" value="1"/>
</dbReference>
<feature type="domain" description="DNA replication/recombination mediator RecO N-terminal" evidence="8">
    <location>
        <begin position="1"/>
        <end position="74"/>
    </location>
</feature>
<evidence type="ECO:0000256" key="1">
    <source>
        <dbReference type="ARBA" id="ARBA00007452"/>
    </source>
</evidence>
<evidence type="ECO:0000256" key="5">
    <source>
        <dbReference type="ARBA" id="ARBA00023204"/>
    </source>
</evidence>
<dbReference type="GO" id="GO:0006310">
    <property type="term" value="P:DNA recombination"/>
    <property type="evidence" value="ECO:0007669"/>
    <property type="project" value="UniProtKB-UniRule"/>
</dbReference>
<dbReference type="OrthoDB" id="9804792at2"/>
<dbReference type="PANTHER" id="PTHR33991">
    <property type="entry name" value="DNA REPAIR PROTEIN RECO"/>
    <property type="match status" value="1"/>
</dbReference>
<evidence type="ECO:0000256" key="7">
    <source>
        <dbReference type="HAMAP-Rule" id="MF_00201"/>
    </source>
</evidence>
<dbReference type="Pfam" id="PF11967">
    <property type="entry name" value="RecO_N"/>
    <property type="match status" value="1"/>
</dbReference>
<evidence type="ECO:0000256" key="3">
    <source>
        <dbReference type="ARBA" id="ARBA00022763"/>
    </source>
</evidence>
<dbReference type="InterPro" id="IPR037278">
    <property type="entry name" value="ARFGAP/RecO"/>
</dbReference>
<dbReference type="NCBIfam" id="TIGR00613">
    <property type="entry name" value="reco"/>
    <property type="match status" value="1"/>
</dbReference>
<dbReference type="EMBL" id="BAND01000041">
    <property type="protein sequence ID" value="GAJ29033.1"/>
    <property type="molecule type" value="Genomic_DNA"/>
</dbReference>
<dbReference type="Proteomes" id="UP000019760">
    <property type="component" value="Unassembled WGS sequence"/>
</dbReference>
<dbReference type="InterPro" id="IPR042242">
    <property type="entry name" value="RecO_C"/>
</dbReference>
<dbReference type="InterPro" id="IPR022572">
    <property type="entry name" value="DNA_rep/recomb_RecO_N"/>
</dbReference>
<dbReference type="AlphaFoldDB" id="A0A023D4E0"/>
<protein>
    <recommendedName>
        <fullName evidence="2 7">DNA repair protein RecO</fullName>
    </recommendedName>
    <alternativeName>
        <fullName evidence="6 7">Recombination protein O</fullName>
    </alternativeName>
</protein>
<dbReference type="HAMAP" id="MF_00201">
    <property type="entry name" value="RecO"/>
    <property type="match status" value="1"/>
</dbReference>
<dbReference type="Gene3D" id="1.20.1440.120">
    <property type="entry name" value="Recombination protein O, C-terminal domain"/>
    <property type="match status" value="1"/>
</dbReference>
<keyword evidence="5 7" id="KW-0234">DNA repair</keyword>
<keyword evidence="4 7" id="KW-0233">DNA recombination</keyword>
<organism evidence="9 10">
    <name type="scientific">Acidomonas methanolica NBRC 104435</name>
    <dbReference type="NCBI Taxonomy" id="1231351"/>
    <lineage>
        <taxon>Bacteria</taxon>
        <taxon>Pseudomonadati</taxon>
        <taxon>Pseudomonadota</taxon>
        <taxon>Alphaproteobacteria</taxon>
        <taxon>Acetobacterales</taxon>
        <taxon>Acetobacteraceae</taxon>
        <taxon>Acidomonas</taxon>
    </lineage>
</organism>
<evidence type="ECO:0000256" key="6">
    <source>
        <dbReference type="ARBA" id="ARBA00033409"/>
    </source>
</evidence>
<dbReference type="InterPro" id="IPR012340">
    <property type="entry name" value="NA-bd_OB-fold"/>
</dbReference>
<keyword evidence="10" id="KW-1185">Reference proteome</keyword>
<comment type="function">
    <text evidence="7">Involved in DNA repair and RecF pathway recombination.</text>
</comment>
<dbReference type="PANTHER" id="PTHR33991:SF1">
    <property type="entry name" value="DNA REPAIR PROTEIN RECO"/>
    <property type="match status" value="1"/>
</dbReference>
<evidence type="ECO:0000259" key="8">
    <source>
        <dbReference type="Pfam" id="PF11967"/>
    </source>
</evidence>
<dbReference type="InterPro" id="IPR003717">
    <property type="entry name" value="RecO"/>
</dbReference>
<name>A0A023D4E0_ACIMT</name>
<evidence type="ECO:0000256" key="2">
    <source>
        <dbReference type="ARBA" id="ARBA00021310"/>
    </source>
</evidence>
<dbReference type="SUPFAM" id="SSF57863">
    <property type="entry name" value="ArfGap/RecO-like zinc finger"/>
    <property type="match status" value="1"/>
</dbReference>
<sequence length="247" mass="26609">MEWDAPAVVLSVRPYGEADAIIRLFSEEHGVVAGLARGGASRRQVALWQPGNIVLARHRARLPGQLGSVTAEPVQDVAVRLLDHPLSLTLLASIAELADGALPDHEAYPALFAALVRLLIAIAVLPDDPPVAMAVRWECMLLAALGYGLRLDSCAVSGVTDDLIYVSPRSGHAVSRAAAGEWAERLLPLPAFLRDAAQDGTAEEWVAGLRMTGYFLGRHLFGVRHLPLPQARERLVSQLQFQPGSRT</sequence>
<dbReference type="Pfam" id="PF02565">
    <property type="entry name" value="RecO_C"/>
    <property type="match status" value="1"/>
</dbReference>
<dbReference type="GO" id="GO:0006302">
    <property type="term" value="P:double-strand break repair"/>
    <property type="evidence" value="ECO:0007669"/>
    <property type="project" value="TreeGrafter"/>
</dbReference>
<evidence type="ECO:0000256" key="4">
    <source>
        <dbReference type="ARBA" id="ARBA00023172"/>
    </source>
</evidence>
<evidence type="ECO:0000313" key="10">
    <source>
        <dbReference type="Proteomes" id="UP000019760"/>
    </source>
</evidence>
<evidence type="ECO:0000313" key="9">
    <source>
        <dbReference type="EMBL" id="GAJ29033.1"/>
    </source>
</evidence>
<comment type="similarity">
    <text evidence="1 7">Belongs to the RecO family.</text>
</comment>
<keyword evidence="3 7" id="KW-0227">DNA damage</keyword>
<dbReference type="GO" id="GO:0043590">
    <property type="term" value="C:bacterial nucleoid"/>
    <property type="evidence" value="ECO:0007669"/>
    <property type="project" value="TreeGrafter"/>
</dbReference>
<dbReference type="RefSeq" id="WP_042058328.1">
    <property type="nucleotide sequence ID" value="NZ_BAND01000041.1"/>
</dbReference>
<reference evidence="9 10" key="2">
    <citation type="journal article" date="2014" name="FEMS Microbiol. Lett.">
        <title>Draft genomic DNA sequence of the facultatively methylotrophic bacterium Acidomonas methanolica type strain MB58.</title>
        <authorList>
            <person name="Higashiura N."/>
            <person name="Hadano H."/>
            <person name="Hirakawa H."/>
            <person name="Matsutani M."/>
            <person name="Takabe S."/>
            <person name="Matsushita K."/>
            <person name="Azuma Y."/>
        </authorList>
    </citation>
    <scope>NUCLEOTIDE SEQUENCE [LARGE SCALE GENOMIC DNA]</scope>
    <source>
        <strain evidence="9 10">MB58</strain>
    </source>
</reference>
<dbReference type="SUPFAM" id="SSF50249">
    <property type="entry name" value="Nucleic acid-binding proteins"/>
    <property type="match status" value="1"/>
</dbReference>
<accession>A0A023D4E0</accession>
<proteinExistence type="inferred from homology"/>
<comment type="caution">
    <text evidence="9">The sequence shown here is derived from an EMBL/GenBank/DDBJ whole genome shotgun (WGS) entry which is preliminary data.</text>
</comment>
<gene>
    <name evidence="7" type="primary">recO</name>
    <name evidence="9" type="ORF">Amme_041_067</name>
</gene>